<dbReference type="RefSeq" id="WP_271888760.1">
    <property type="nucleotide sequence ID" value="NZ_JAQBIE010000010.1"/>
</dbReference>
<dbReference type="InterPro" id="IPR036890">
    <property type="entry name" value="HATPase_C_sf"/>
</dbReference>
<feature type="modified residue" description="4-aspartylphosphate" evidence="6">
    <location>
        <position position="961"/>
    </location>
</feature>
<dbReference type="Pfam" id="PF00512">
    <property type="entry name" value="HisKA"/>
    <property type="match status" value="1"/>
</dbReference>
<dbReference type="PRINTS" id="PR00344">
    <property type="entry name" value="BCTRLSENSOR"/>
</dbReference>
<dbReference type="PROSITE" id="PS50110">
    <property type="entry name" value="RESPONSE_REGULATORY"/>
    <property type="match status" value="1"/>
</dbReference>
<keyword evidence="10" id="KW-0067">ATP-binding</keyword>
<feature type="transmembrane region" description="Helical" evidence="7">
    <location>
        <begin position="453"/>
        <end position="474"/>
    </location>
</feature>
<feature type="transmembrane region" description="Helical" evidence="7">
    <location>
        <begin position="425"/>
        <end position="447"/>
    </location>
</feature>
<feature type="transmembrane region" description="Helical" evidence="7">
    <location>
        <begin position="564"/>
        <end position="586"/>
    </location>
</feature>
<comment type="catalytic activity">
    <reaction evidence="1">
        <text>ATP + protein L-histidine = ADP + protein N-phospho-L-histidine.</text>
        <dbReference type="EC" id="2.7.13.3"/>
    </reaction>
</comment>
<sequence>MSTLLHATTAKREYHRLVADETMEDFALRFTAHRARRWSSGWVANAALGSISFLALEAIGAALTLGFGFATAASAIAAVCAVLFITGLPIAYYAARYGVDIDLLTRGAGFGYLGSTLTSLIYASFTFIFFALEAAILALALQFCFGIPLWAGYIASAIVVIPLVAHGFSRISRFQAWTQIPWLALNTMPFVLIATMGLGDAEWTQFRGLDGKAELTLLSFGAASAVGLSLIAQIGEQVDFLRFLPAPKTRRQRIGWWAAVVAAGPGWAVIGGLKMIAGAFLAVLAISAGTAVGDLTDPAHLYFVAFDLTLGDGGAALAVTGIFILLCQLKINVTNAYAGSIAWSNFFSRLTHAHPGRVVWLVFNVAIAFLLMQFGVFHAIEATLSFYSTVALAWIGAIFADLVINKPLGFSPAGIEFRRAYLHDLNPVGLGSMLGAVILGLMASSGILGHVAVGLSAFVSLIAAIILAPLIAWVSHGRFYIARKPAKFAAGEHACDTCGYLFEAQDMATCPFIEGQICSLCCSLEGGCGDRCKPQGRAPATIRNAIELIMPAPVARYLVSRAGIFSVCFSAAVAALALVLTFLYRARMSPGYGAILGALFCGAVVLIGVGIWMLILGRESRRNARDEADRQTLRLLQEIRAHKRTDLALQAAKEQAEAANTAKTRYLAGLSHEIRTPLNAIFGFAQIVEADPDIPPRRREAVRTIRRSSEHLAGLIEGLLDISKIEVGQIEVTRERINLPGFLNQIGSLFRQQAAEKGLNLSIATSGSMPVWVMSDEKRLRQILINLMTNAVRYTAQGSVELSFSYRNEVATITVTDTGQGIAPEQMERIWRPFERGGDQHPGGSGLGLTITKLLVDILGGEITAESTPGRGSSFRVRIMLPSVPDHAARPGRQADLDEEIRPTGYAGRRRTLMIVDDDLHHLNLFDSFFAPLGFNVVGAANTSAARSMLGDISPDLFVLDVDMPAEDGWSFALWLRGNAHRTTPILMCTGHALEAGPVNADMRVHDGFLVKPYTLTDMLETIASLLRLELIHDRPVAPASTAPAISAADLEALLSSARIGHARGVAAHLDRIEGDHGGPSDRIRTLRGHLEKYDLTEIEKTVTKWINA</sequence>
<feature type="transmembrane region" description="Helical" evidence="7">
    <location>
        <begin position="180"/>
        <end position="198"/>
    </location>
</feature>
<feature type="transmembrane region" description="Helical" evidence="7">
    <location>
        <begin position="69"/>
        <end position="95"/>
    </location>
</feature>
<evidence type="ECO:0000256" key="3">
    <source>
        <dbReference type="ARBA" id="ARBA00022553"/>
    </source>
</evidence>
<protein>
    <recommendedName>
        <fullName evidence="2">histidine kinase</fullName>
        <ecNumber evidence="2">2.7.13.3</ecNumber>
    </recommendedName>
</protein>
<evidence type="ECO:0000313" key="10">
    <source>
        <dbReference type="EMBL" id="MDB6177634.1"/>
    </source>
</evidence>
<evidence type="ECO:0000256" key="5">
    <source>
        <dbReference type="ARBA" id="ARBA00022777"/>
    </source>
</evidence>
<dbReference type="InterPro" id="IPR036097">
    <property type="entry name" value="HisK_dim/P_sf"/>
</dbReference>
<dbReference type="CDD" id="cd00156">
    <property type="entry name" value="REC"/>
    <property type="match status" value="1"/>
</dbReference>
<keyword evidence="10" id="KW-0547">Nucleotide-binding</keyword>
<keyword evidence="5" id="KW-0418">Kinase</keyword>
<dbReference type="InterPro" id="IPR005467">
    <property type="entry name" value="His_kinase_dom"/>
</dbReference>
<feature type="transmembrane region" description="Helical" evidence="7">
    <location>
        <begin position="358"/>
        <end position="380"/>
    </location>
</feature>
<dbReference type="InterPro" id="IPR001789">
    <property type="entry name" value="Sig_transdc_resp-reg_receiver"/>
</dbReference>
<dbReference type="PANTHER" id="PTHR43047:SF72">
    <property type="entry name" value="OSMOSENSING HISTIDINE PROTEIN KINASE SLN1"/>
    <property type="match status" value="1"/>
</dbReference>
<feature type="domain" description="Histidine kinase" evidence="8">
    <location>
        <begin position="669"/>
        <end position="883"/>
    </location>
</feature>
<feature type="transmembrane region" description="Helical" evidence="7">
    <location>
        <begin position="592"/>
        <end position="615"/>
    </location>
</feature>
<dbReference type="Proteomes" id="UP001165641">
    <property type="component" value="Unassembled WGS sequence"/>
</dbReference>
<proteinExistence type="predicted"/>
<dbReference type="CDD" id="cd00082">
    <property type="entry name" value="HisKA"/>
    <property type="match status" value="1"/>
</dbReference>
<keyword evidence="7" id="KW-1133">Transmembrane helix</keyword>
<evidence type="ECO:0000313" key="11">
    <source>
        <dbReference type="Proteomes" id="UP001165641"/>
    </source>
</evidence>
<dbReference type="Pfam" id="PF00072">
    <property type="entry name" value="Response_reg"/>
    <property type="match status" value="1"/>
</dbReference>
<dbReference type="Gene3D" id="3.40.50.2300">
    <property type="match status" value="1"/>
</dbReference>
<evidence type="ECO:0000256" key="1">
    <source>
        <dbReference type="ARBA" id="ARBA00000085"/>
    </source>
</evidence>
<dbReference type="InterPro" id="IPR003594">
    <property type="entry name" value="HATPase_dom"/>
</dbReference>
<keyword evidence="11" id="KW-1185">Reference proteome</keyword>
<evidence type="ECO:0000256" key="2">
    <source>
        <dbReference type="ARBA" id="ARBA00012438"/>
    </source>
</evidence>
<dbReference type="PROSITE" id="PS50109">
    <property type="entry name" value="HIS_KIN"/>
    <property type="match status" value="1"/>
</dbReference>
<keyword evidence="4" id="KW-0808">Transferase</keyword>
<feature type="transmembrane region" description="Helical" evidence="7">
    <location>
        <begin position="218"/>
        <end position="235"/>
    </location>
</feature>
<dbReference type="SUPFAM" id="SSF52172">
    <property type="entry name" value="CheY-like"/>
    <property type="match status" value="1"/>
</dbReference>
<dbReference type="Gene3D" id="3.30.565.10">
    <property type="entry name" value="Histidine kinase-like ATPase, C-terminal domain"/>
    <property type="match status" value="1"/>
</dbReference>
<dbReference type="Gene3D" id="1.10.4160.10">
    <property type="entry name" value="Hydantoin permease"/>
    <property type="match status" value="1"/>
</dbReference>
<dbReference type="PANTHER" id="PTHR43047">
    <property type="entry name" value="TWO-COMPONENT HISTIDINE PROTEIN KINASE"/>
    <property type="match status" value="1"/>
</dbReference>
<accession>A0ABT4ZEF6</accession>
<feature type="transmembrane region" description="Helical" evidence="7">
    <location>
        <begin position="42"/>
        <end position="63"/>
    </location>
</feature>
<keyword evidence="7" id="KW-0472">Membrane</keyword>
<name>A0ABT4ZEF6_9RHOB</name>
<dbReference type="Pfam" id="PF02518">
    <property type="entry name" value="HATPase_c"/>
    <property type="match status" value="1"/>
</dbReference>
<dbReference type="EC" id="2.7.13.3" evidence="2"/>
<evidence type="ECO:0000256" key="7">
    <source>
        <dbReference type="SAM" id="Phobius"/>
    </source>
</evidence>
<reference evidence="10" key="1">
    <citation type="submission" date="2022-12" db="EMBL/GenBank/DDBJ databases">
        <title>Paracoccus onchidii sp. nov., isolated from a marine invertebrate from the South China Sea.</title>
        <authorList>
            <person name="Xu S."/>
            <person name="Liu Z."/>
            <person name="Xu Y."/>
        </authorList>
    </citation>
    <scope>NUCLEOTIDE SEQUENCE</scope>
    <source>
        <strain evidence="10">Z330</strain>
    </source>
</reference>
<dbReference type="EMBL" id="JAQBIE010000010">
    <property type="protein sequence ID" value="MDB6177634.1"/>
    <property type="molecule type" value="Genomic_DNA"/>
</dbReference>
<evidence type="ECO:0000259" key="8">
    <source>
        <dbReference type="PROSITE" id="PS50109"/>
    </source>
</evidence>
<dbReference type="SUPFAM" id="SSF47384">
    <property type="entry name" value="Homodimeric domain of signal transducing histidine kinase"/>
    <property type="match status" value="1"/>
</dbReference>
<dbReference type="InterPro" id="IPR003661">
    <property type="entry name" value="HisK_dim/P_dom"/>
</dbReference>
<dbReference type="SUPFAM" id="SSF55874">
    <property type="entry name" value="ATPase domain of HSP90 chaperone/DNA topoisomerase II/histidine kinase"/>
    <property type="match status" value="1"/>
</dbReference>
<evidence type="ECO:0000256" key="6">
    <source>
        <dbReference type="PROSITE-ProRule" id="PRU00169"/>
    </source>
</evidence>
<dbReference type="SMART" id="SM00448">
    <property type="entry name" value="REC"/>
    <property type="match status" value="1"/>
</dbReference>
<dbReference type="Gene3D" id="1.10.287.130">
    <property type="match status" value="1"/>
</dbReference>
<keyword evidence="7" id="KW-0812">Transmembrane</keyword>
<feature type="transmembrane region" description="Helical" evidence="7">
    <location>
        <begin position="386"/>
        <end position="404"/>
    </location>
</feature>
<dbReference type="InterPro" id="IPR004358">
    <property type="entry name" value="Sig_transdc_His_kin-like_C"/>
</dbReference>
<feature type="transmembrane region" description="Helical" evidence="7">
    <location>
        <begin position="256"/>
        <end position="289"/>
    </location>
</feature>
<dbReference type="GO" id="GO:0005524">
    <property type="term" value="F:ATP binding"/>
    <property type="evidence" value="ECO:0007669"/>
    <property type="project" value="UniProtKB-KW"/>
</dbReference>
<feature type="transmembrane region" description="Helical" evidence="7">
    <location>
        <begin position="301"/>
        <end position="326"/>
    </location>
</feature>
<organism evidence="10 11">
    <name type="scientific">Paracoccus onchidii</name>
    <dbReference type="NCBI Taxonomy" id="3017813"/>
    <lineage>
        <taxon>Bacteria</taxon>
        <taxon>Pseudomonadati</taxon>
        <taxon>Pseudomonadota</taxon>
        <taxon>Alphaproteobacteria</taxon>
        <taxon>Rhodobacterales</taxon>
        <taxon>Paracoccaceae</taxon>
        <taxon>Paracoccus</taxon>
    </lineage>
</organism>
<dbReference type="SMART" id="SM00387">
    <property type="entry name" value="HATPase_c"/>
    <property type="match status" value="1"/>
</dbReference>
<keyword evidence="3 6" id="KW-0597">Phosphoprotein</keyword>
<dbReference type="InterPro" id="IPR011006">
    <property type="entry name" value="CheY-like_superfamily"/>
</dbReference>
<feature type="transmembrane region" description="Helical" evidence="7">
    <location>
        <begin position="116"/>
        <end position="141"/>
    </location>
</feature>
<dbReference type="SMART" id="SM00388">
    <property type="entry name" value="HisKA"/>
    <property type="match status" value="1"/>
</dbReference>
<gene>
    <name evidence="10" type="ORF">PAF17_08920</name>
</gene>
<feature type="domain" description="Response regulatory" evidence="9">
    <location>
        <begin position="912"/>
        <end position="1027"/>
    </location>
</feature>
<evidence type="ECO:0000256" key="4">
    <source>
        <dbReference type="ARBA" id="ARBA00022679"/>
    </source>
</evidence>
<feature type="transmembrane region" description="Helical" evidence="7">
    <location>
        <begin position="147"/>
        <end position="168"/>
    </location>
</feature>
<comment type="caution">
    <text evidence="10">The sequence shown here is derived from an EMBL/GenBank/DDBJ whole genome shotgun (WGS) entry which is preliminary data.</text>
</comment>
<evidence type="ECO:0000259" key="9">
    <source>
        <dbReference type="PROSITE" id="PS50110"/>
    </source>
</evidence>